<feature type="compositionally biased region" description="Acidic residues" evidence="1">
    <location>
        <begin position="21"/>
        <end position="41"/>
    </location>
</feature>
<dbReference type="AlphaFoldDB" id="V4C8X4"/>
<reference evidence="2 3" key="1">
    <citation type="journal article" date="2013" name="Nature">
        <title>Insights into bilaterian evolution from three spiralian genomes.</title>
        <authorList>
            <person name="Simakov O."/>
            <person name="Marletaz F."/>
            <person name="Cho S.J."/>
            <person name="Edsinger-Gonzales E."/>
            <person name="Havlak P."/>
            <person name="Hellsten U."/>
            <person name="Kuo D.H."/>
            <person name="Larsson T."/>
            <person name="Lv J."/>
            <person name="Arendt D."/>
            <person name="Savage R."/>
            <person name="Osoegawa K."/>
            <person name="de Jong P."/>
            <person name="Grimwood J."/>
            <person name="Chapman J.A."/>
            <person name="Shapiro H."/>
            <person name="Aerts A."/>
            <person name="Otillar R.P."/>
            <person name="Terry A.Y."/>
            <person name="Boore J.L."/>
            <person name="Grigoriev I.V."/>
            <person name="Lindberg D.R."/>
            <person name="Seaver E.C."/>
            <person name="Weisblat D.A."/>
            <person name="Putnam N.H."/>
            <person name="Rokhsar D.S."/>
        </authorList>
    </citation>
    <scope>NUCLEOTIDE SEQUENCE [LARGE SCALE GENOMIC DNA]</scope>
</reference>
<keyword evidence="3" id="KW-1185">Reference proteome</keyword>
<sequence>MSFKLGIPNKPELADTYYSQFDDEFENNEPVTPDDDDDEDEKTIVPANRLSKKASEEIDEENGEGTMMGEETQDMSEFIGCLQGALRSTTNESTINDDTGIFGPQTKEIKIKNMKEYPLIFKSQDNQ</sequence>
<dbReference type="RefSeq" id="XP_009050912.1">
    <property type="nucleotide sequence ID" value="XM_009052664.1"/>
</dbReference>
<dbReference type="EMBL" id="KB201262">
    <property type="protein sequence ID" value="ESO98204.1"/>
    <property type="molecule type" value="Genomic_DNA"/>
</dbReference>
<evidence type="ECO:0000313" key="2">
    <source>
        <dbReference type="EMBL" id="ESO98204.1"/>
    </source>
</evidence>
<dbReference type="Proteomes" id="UP000030746">
    <property type="component" value="Unassembled WGS sequence"/>
</dbReference>
<evidence type="ECO:0000256" key="1">
    <source>
        <dbReference type="SAM" id="MobiDB-lite"/>
    </source>
</evidence>
<evidence type="ECO:0000313" key="3">
    <source>
        <dbReference type="Proteomes" id="UP000030746"/>
    </source>
</evidence>
<dbReference type="CTD" id="20237925"/>
<protein>
    <submittedName>
        <fullName evidence="2">Uncharacterized protein</fullName>
    </submittedName>
</protein>
<proteinExistence type="predicted"/>
<gene>
    <name evidence="2" type="ORF">LOTGIDRAFT_158992</name>
</gene>
<dbReference type="HOGENOM" id="CLU_1972986_0_0_1"/>
<dbReference type="KEGG" id="lgi:LOTGIDRAFT_158992"/>
<accession>V4C8X4</accession>
<feature type="region of interest" description="Disordered" evidence="1">
    <location>
        <begin position="1"/>
        <end position="72"/>
    </location>
</feature>
<name>V4C8X4_LOTGI</name>
<dbReference type="GeneID" id="20237925"/>
<organism evidence="2 3">
    <name type="scientific">Lottia gigantea</name>
    <name type="common">Giant owl limpet</name>
    <dbReference type="NCBI Taxonomy" id="225164"/>
    <lineage>
        <taxon>Eukaryota</taxon>
        <taxon>Metazoa</taxon>
        <taxon>Spiralia</taxon>
        <taxon>Lophotrochozoa</taxon>
        <taxon>Mollusca</taxon>
        <taxon>Gastropoda</taxon>
        <taxon>Patellogastropoda</taxon>
        <taxon>Lottioidea</taxon>
        <taxon>Lottiidae</taxon>
        <taxon>Lottia</taxon>
    </lineage>
</organism>